<dbReference type="KEGG" id="cprv:CYPRO_3232"/>
<reference evidence="2 3" key="1">
    <citation type="submission" date="2018-03" db="EMBL/GenBank/DDBJ databases">
        <title>Phenotypic and genomic properties of Cyclonatronum proteinivorum gen. nov., sp. nov., a haloalkaliphilic bacteroidete from soda lakes possessing Na+-translocating rhodopsin.</title>
        <authorList>
            <person name="Toshchakov S.V."/>
            <person name="Korzhenkov A."/>
            <person name="Samarov N.I."/>
            <person name="Kublanov I.V."/>
            <person name="Muntyan M.S."/>
            <person name="Sorokin D.Y."/>
        </authorList>
    </citation>
    <scope>NUCLEOTIDE SEQUENCE [LARGE SCALE GENOMIC DNA]</scope>
    <source>
        <strain evidence="2 3">Omega</strain>
    </source>
</reference>
<dbReference type="PANTHER" id="PTHR40940:SF2">
    <property type="entry name" value="BATD"/>
    <property type="match status" value="1"/>
</dbReference>
<proteinExistence type="predicted"/>
<keyword evidence="1" id="KW-1133">Transmembrane helix</keyword>
<dbReference type="OrthoDB" id="2079210at2"/>
<dbReference type="EMBL" id="CP027806">
    <property type="protein sequence ID" value="AXJ02465.1"/>
    <property type="molecule type" value="Genomic_DNA"/>
</dbReference>
<evidence type="ECO:0000313" key="3">
    <source>
        <dbReference type="Proteomes" id="UP000254808"/>
    </source>
</evidence>
<evidence type="ECO:0000313" key="2">
    <source>
        <dbReference type="EMBL" id="AXJ02465.1"/>
    </source>
</evidence>
<keyword evidence="1" id="KW-0472">Membrane</keyword>
<dbReference type="InterPro" id="IPR025738">
    <property type="entry name" value="BatD"/>
</dbReference>
<name>A0A345UPR3_9BACT</name>
<organism evidence="2 3">
    <name type="scientific">Cyclonatronum proteinivorum</name>
    <dbReference type="NCBI Taxonomy" id="1457365"/>
    <lineage>
        <taxon>Bacteria</taxon>
        <taxon>Pseudomonadati</taxon>
        <taxon>Balneolota</taxon>
        <taxon>Balneolia</taxon>
        <taxon>Balneolales</taxon>
        <taxon>Cyclonatronaceae</taxon>
        <taxon>Cyclonatronum</taxon>
    </lineage>
</organism>
<protein>
    <submittedName>
        <fullName evidence="2">Oxygen tolerance</fullName>
    </submittedName>
</protein>
<dbReference type="Proteomes" id="UP000254808">
    <property type="component" value="Chromosome"/>
</dbReference>
<sequence length="613" mass="68843">MPYNGTLNAKGMKTTALPTPAANTRVLTFFLVFIALLCFTAADGFAKQAEPQARLTATSERAFVGERIIVAVEISGRRIENVQRPELQPVEGLRIISATPTRTSAFDFRDGQQISTVGFRFTIEAVREGEHTIPAVRLIMNGRTYTTNPLTIEVLGRDQLHQEDVDDNIFVRLEVSNERPFRGEQVQAKVVLYFHQDISVISYQPSSTWRTEGFWLERLTEEEGPRAQNVTVRGQPFRRAELMSYSLFPTRSGEVSIGGYNVTVNMRPVSRFGDASRFVESFGRSQRSVRLRTQTVDLQVRPLPQPQPEGFSGAVGQFTVSRAVPETEIRIGEPLNIETTFTGQGNISLVDHPGFSLPEGFDVFQPRENLSINKTTEGVRGTKSFTDVLVARETGRFEVPAATVSWFDPRTRRYRSQPLTAVPVRVLYDPGAETSVAGVHQLNVNLWTGSVTWYTQTSPGILLRNILILIFLLLPVGLLMYAWTEKRKQDEALLTPENIRASKALTTATALLRQADAFAENDAPKEAYKTLNKAVSDYAVHKLKLPEGSYPDSQILAALNSRLTGKHMIYNRLRWIFTRNSEMTFGTDTSLKSYQYDRAECEAILNELEELFD</sequence>
<dbReference type="Pfam" id="PF13584">
    <property type="entry name" value="BatD"/>
    <property type="match status" value="2"/>
</dbReference>
<feature type="transmembrane region" description="Helical" evidence="1">
    <location>
        <begin position="461"/>
        <end position="483"/>
    </location>
</feature>
<dbReference type="AlphaFoldDB" id="A0A345UPR3"/>
<evidence type="ECO:0000256" key="1">
    <source>
        <dbReference type="SAM" id="Phobius"/>
    </source>
</evidence>
<accession>A0A345UPR3</accession>
<keyword evidence="3" id="KW-1185">Reference proteome</keyword>
<dbReference type="PANTHER" id="PTHR40940">
    <property type="entry name" value="PROTEIN BATD-RELATED"/>
    <property type="match status" value="1"/>
</dbReference>
<keyword evidence="1" id="KW-0812">Transmembrane</keyword>
<gene>
    <name evidence="2" type="ORF">CYPRO_3232</name>
</gene>